<gene>
    <name evidence="1" type="ORF">FYJ24_05240</name>
</gene>
<evidence type="ECO:0000313" key="1">
    <source>
        <dbReference type="EMBL" id="MSS84180.1"/>
    </source>
</evidence>
<sequence length="129" mass="14059">MKNVSLVADGLPIKENAAFEAAGQPQPVFVYEDGKRTDRREVVEGLPVWKVPVKIPWKGGRSDNVKVSSATEPVLDAGDVVVFDQLIARPWSMGENSGFGLRALGARNVGRVRTEVLLDDESDAELELN</sequence>
<comment type="caution">
    <text evidence="1">The sequence shown here is derived from an EMBL/GenBank/DDBJ whole genome shotgun (WGS) entry which is preliminary data.</text>
</comment>
<proteinExistence type="predicted"/>
<organism evidence="1 2">
    <name type="scientific">Scrofimicrobium canadense</name>
    <dbReference type="NCBI Taxonomy" id="2652290"/>
    <lineage>
        <taxon>Bacteria</taxon>
        <taxon>Bacillati</taxon>
        <taxon>Actinomycetota</taxon>
        <taxon>Actinomycetes</taxon>
        <taxon>Actinomycetales</taxon>
        <taxon>Actinomycetaceae</taxon>
        <taxon>Scrofimicrobium</taxon>
    </lineage>
</organism>
<protein>
    <submittedName>
        <fullName evidence="1">Uncharacterized protein</fullName>
    </submittedName>
</protein>
<dbReference type="RefSeq" id="WP_154544291.1">
    <property type="nucleotide sequence ID" value="NZ_VULO01000005.1"/>
</dbReference>
<keyword evidence="2" id="KW-1185">Reference proteome</keyword>
<dbReference type="Proteomes" id="UP000470875">
    <property type="component" value="Unassembled WGS sequence"/>
</dbReference>
<reference evidence="1 2" key="1">
    <citation type="submission" date="2019-08" db="EMBL/GenBank/DDBJ databases">
        <title>In-depth cultivation of the pig gut microbiome towards novel bacterial diversity and tailored functional studies.</title>
        <authorList>
            <person name="Wylensek D."/>
            <person name="Hitch T.C.A."/>
            <person name="Clavel T."/>
        </authorList>
    </citation>
    <scope>NUCLEOTIDE SEQUENCE [LARGE SCALE GENOMIC DNA]</scope>
    <source>
        <strain evidence="1 2">WB03_NA08</strain>
    </source>
</reference>
<dbReference type="AlphaFoldDB" id="A0A6N7VTA7"/>
<evidence type="ECO:0000313" key="2">
    <source>
        <dbReference type="Proteomes" id="UP000470875"/>
    </source>
</evidence>
<accession>A0A6N7VTA7</accession>
<dbReference type="EMBL" id="VULO01000005">
    <property type="protein sequence ID" value="MSS84180.1"/>
    <property type="molecule type" value="Genomic_DNA"/>
</dbReference>
<name>A0A6N7VTA7_9ACTO</name>